<evidence type="ECO:0000313" key="7">
    <source>
        <dbReference type="EMBL" id="OIZ94458.1"/>
    </source>
</evidence>
<feature type="transmembrane region" description="Helical" evidence="6">
    <location>
        <begin position="7"/>
        <end position="23"/>
    </location>
</feature>
<evidence type="ECO:0000256" key="1">
    <source>
        <dbReference type="ARBA" id="ARBA00004651"/>
    </source>
</evidence>
<proteinExistence type="predicted"/>
<comment type="caution">
    <text evidence="7">The sequence shown here is derived from an EMBL/GenBank/DDBJ whole genome shotgun (WGS) entry which is preliminary data.</text>
</comment>
<dbReference type="AlphaFoldDB" id="A0A1J8NHU2"/>
<name>A0A1J8NHU2_9COXI</name>
<accession>A0A1J8NHU2</accession>
<keyword evidence="4 6" id="KW-1133">Transmembrane helix</keyword>
<evidence type="ECO:0000256" key="6">
    <source>
        <dbReference type="SAM" id="Phobius"/>
    </source>
</evidence>
<evidence type="ECO:0000256" key="5">
    <source>
        <dbReference type="ARBA" id="ARBA00023136"/>
    </source>
</evidence>
<gene>
    <name evidence="7" type="ORF">A1D18_06385</name>
</gene>
<protein>
    <recommendedName>
        <fullName evidence="9">ATP synthase subunit I</fullName>
    </recommendedName>
</protein>
<keyword evidence="3 6" id="KW-0812">Transmembrane</keyword>
<evidence type="ECO:0000313" key="8">
    <source>
        <dbReference type="Proteomes" id="UP000183924"/>
    </source>
</evidence>
<keyword evidence="5 6" id="KW-0472">Membrane</keyword>
<evidence type="ECO:0000256" key="2">
    <source>
        <dbReference type="ARBA" id="ARBA00022475"/>
    </source>
</evidence>
<dbReference type="GO" id="GO:0005886">
    <property type="term" value="C:plasma membrane"/>
    <property type="evidence" value="ECO:0007669"/>
    <property type="project" value="UniProtKB-SubCell"/>
</dbReference>
<dbReference type="EMBL" id="LUKY01000033">
    <property type="protein sequence ID" value="OIZ94458.1"/>
    <property type="molecule type" value="Genomic_DNA"/>
</dbReference>
<evidence type="ECO:0008006" key="9">
    <source>
        <dbReference type="Google" id="ProtNLM"/>
    </source>
</evidence>
<keyword evidence="2" id="KW-1003">Cell membrane</keyword>
<dbReference type="Proteomes" id="UP000183924">
    <property type="component" value="Unassembled WGS sequence"/>
</dbReference>
<dbReference type="Pfam" id="PF03899">
    <property type="entry name" value="ATP-synt_I"/>
    <property type="match status" value="1"/>
</dbReference>
<sequence>MCHAGSIAFGGLLGLVVIFGNVFQGREVIKSLALGISLWLLPNCYFVIKIMRRLGQMSGRKLLNIFYRAELIKLFFSGIFFIMVVQLLSVNIPILLLAYLASQLVFWLLLIIKSDEGLV</sequence>
<keyword evidence="8" id="KW-1185">Reference proteome</keyword>
<evidence type="ECO:0000256" key="4">
    <source>
        <dbReference type="ARBA" id="ARBA00022989"/>
    </source>
</evidence>
<comment type="subcellular location">
    <subcellularLocation>
        <location evidence="1">Cell membrane</location>
        <topology evidence="1">Multi-pass membrane protein</topology>
    </subcellularLocation>
</comment>
<dbReference type="STRING" id="1225476.A1D18_06385"/>
<reference evidence="7 8" key="1">
    <citation type="submission" date="2016-03" db="EMBL/GenBank/DDBJ databases">
        <title>Comparative genomics of Rickettsiella.</title>
        <authorList>
            <person name="Chandler C."/>
            <person name="Wang Y."/>
        </authorList>
    </citation>
    <scope>NUCLEOTIDE SEQUENCE [LARGE SCALE GENOMIC DNA]</scope>
    <source>
        <strain evidence="7 8">RCFS May 2013</strain>
    </source>
</reference>
<evidence type="ECO:0000256" key="3">
    <source>
        <dbReference type="ARBA" id="ARBA00022692"/>
    </source>
</evidence>
<feature type="transmembrane region" description="Helical" evidence="6">
    <location>
        <begin position="69"/>
        <end position="88"/>
    </location>
</feature>
<organism evidence="7 8">
    <name type="scientific">Candidatus Rickettsiella isopodorum</name>
    <dbReference type="NCBI Taxonomy" id="1225476"/>
    <lineage>
        <taxon>Bacteria</taxon>
        <taxon>Pseudomonadati</taxon>
        <taxon>Pseudomonadota</taxon>
        <taxon>Gammaproteobacteria</taxon>
        <taxon>Legionellales</taxon>
        <taxon>Coxiellaceae</taxon>
        <taxon>Rickettsiella</taxon>
    </lineage>
</organism>
<feature type="transmembrane region" description="Helical" evidence="6">
    <location>
        <begin position="29"/>
        <end position="48"/>
    </location>
</feature>
<feature type="transmembrane region" description="Helical" evidence="6">
    <location>
        <begin position="94"/>
        <end position="112"/>
    </location>
</feature>
<dbReference type="InterPro" id="IPR005598">
    <property type="entry name" value="ATP_synth_I"/>
</dbReference>